<gene>
    <name evidence="2" type="ORF">bcere0026_23900</name>
</gene>
<comment type="caution">
    <text evidence="2">The sequence shown here is derived from an EMBL/GenBank/DDBJ whole genome shotgun (WGS) entry which is preliminary data.</text>
</comment>
<evidence type="ECO:0000313" key="2">
    <source>
        <dbReference type="EMBL" id="EEL70632.1"/>
    </source>
</evidence>
<proteinExistence type="predicted"/>
<evidence type="ECO:0000256" key="1">
    <source>
        <dbReference type="SAM" id="MobiDB-lite"/>
    </source>
</evidence>
<name>C2XUL9_BACMY</name>
<dbReference type="AlphaFoldDB" id="C2XUL9"/>
<sequence>MLEKEEKSMQIGLNIHTLSQPSKITPSNLEHNTISSIKLEGKNSNDPIKFDIRSSEKDMKQPEHKFNELDLWKMLKDKGVPLWIILEILQKVRKEKEAQNNSVQNSNTIEKTSETRLNEVM</sequence>
<reference evidence="2" key="1">
    <citation type="journal article" date="2012" name="Genome Res.">
        <title>Genomic characterization of the Bacillus cereus sensu lato species: Backdrop to the evolution of Bacillus anthracis.</title>
        <authorList>
            <person name="Zwick M.E."/>
            <person name="Joseph S.J."/>
            <person name="Didelot X."/>
            <person name="Chen P.E."/>
            <person name="Bishop-Lilly K.A."/>
            <person name="Stewart A.C."/>
            <person name="Willner K."/>
            <person name="Nolan N."/>
            <person name="Lentz S."/>
            <person name="Thomason M.K."/>
            <person name="Sozhamannan S."/>
            <person name="Mateczun A.J."/>
            <person name="Du L."/>
            <person name="Read T.D."/>
        </authorList>
    </citation>
    <scope>NUCLEOTIDE SEQUENCE [LARGE SCALE GENOMIC DNA]</scope>
    <source>
        <strain evidence="2">AH603</strain>
    </source>
</reference>
<feature type="compositionally biased region" description="Polar residues" evidence="1">
    <location>
        <begin position="99"/>
        <end position="110"/>
    </location>
</feature>
<accession>C2XUL9</accession>
<feature type="compositionally biased region" description="Basic and acidic residues" evidence="1">
    <location>
        <begin position="111"/>
        <end position="121"/>
    </location>
</feature>
<dbReference type="Pfam" id="PF13053">
    <property type="entry name" value="DUF3914"/>
    <property type="match status" value="1"/>
</dbReference>
<dbReference type="HOGENOM" id="CLU_2128376_0_0_9"/>
<organism evidence="2">
    <name type="scientific">Bacillus mycoides</name>
    <dbReference type="NCBI Taxonomy" id="1405"/>
    <lineage>
        <taxon>Bacteria</taxon>
        <taxon>Bacillati</taxon>
        <taxon>Bacillota</taxon>
        <taxon>Bacilli</taxon>
        <taxon>Bacillales</taxon>
        <taxon>Bacillaceae</taxon>
        <taxon>Bacillus</taxon>
        <taxon>Bacillus cereus group</taxon>
    </lineage>
</organism>
<evidence type="ECO:0008006" key="3">
    <source>
        <dbReference type="Google" id="ProtNLM"/>
    </source>
</evidence>
<dbReference type="InterPro" id="IPR025025">
    <property type="entry name" value="DUF3914"/>
</dbReference>
<feature type="region of interest" description="Disordered" evidence="1">
    <location>
        <begin position="96"/>
        <end position="121"/>
    </location>
</feature>
<protein>
    <recommendedName>
        <fullName evidence="3">DUF3914 domain-containing protein</fullName>
    </recommendedName>
</protein>
<dbReference type="EMBL" id="ACMP01000071">
    <property type="protein sequence ID" value="EEL70632.1"/>
    <property type="molecule type" value="Genomic_DNA"/>
</dbReference>
<dbReference type="Proteomes" id="UP000001753">
    <property type="component" value="Chromosome"/>
</dbReference>